<dbReference type="CDD" id="cd22157">
    <property type="entry name" value="F-box_AtFBW1-like"/>
    <property type="match status" value="1"/>
</dbReference>
<dbReference type="PROSITE" id="PS50181">
    <property type="entry name" value="FBOX"/>
    <property type="match status" value="1"/>
</dbReference>
<sequence>MTVCRSLPSEIVREILSRLPVKSLCRFRCVSKSWLSLILDPHFVKMHFNKAIESEDVFYQRRKLLFTNEQFDAIYSLDLDDFLNRYDDPFLSGLGNYSNVGVIGDDSDGYVMATTLKLPGISVSNYFSQNWSLESFCYGLVLFKLDSKLYVANPAIREYKKLPAPWEELGPEPSSSSGLGFGFDHSTDDFIVVKWWSLKDGIKFSVYALKTGSWRPIQGRFPYTTGSAFGGTGILLNGGLHWLMKRLEDKSRVIVSLLLADNEVREIPLPPDLTDVGDWDYLPLGLFFRESLCIARTVVEFVDETTATSNNHFWVMKEYGVGESWTKRKFSYGFAFSLLPSGYWRENHVLFYSRVSQELGMYNFNDLSCRDVWIPGFPIVTGAGFYVESLVSLD</sequence>
<evidence type="ECO:0000313" key="2">
    <source>
        <dbReference type="EMBL" id="KAK9929971.1"/>
    </source>
</evidence>
<feature type="domain" description="F-box" evidence="1">
    <location>
        <begin position="1"/>
        <end position="51"/>
    </location>
</feature>
<keyword evidence="3" id="KW-1185">Reference proteome</keyword>
<dbReference type="InterPro" id="IPR050796">
    <property type="entry name" value="SCF_F-box_component"/>
</dbReference>
<dbReference type="EMBL" id="JBEDUW010000005">
    <property type="protein sequence ID" value="KAK9929971.1"/>
    <property type="molecule type" value="Genomic_DNA"/>
</dbReference>
<dbReference type="Pfam" id="PF00646">
    <property type="entry name" value="F-box"/>
    <property type="match status" value="1"/>
</dbReference>
<dbReference type="Pfam" id="PF07734">
    <property type="entry name" value="FBA_1"/>
    <property type="match status" value="1"/>
</dbReference>
<dbReference type="PANTHER" id="PTHR31672:SF13">
    <property type="entry name" value="F-BOX PROTEIN CPR30-LIKE"/>
    <property type="match status" value="1"/>
</dbReference>
<dbReference type="PANTHER" id="PTHR31672">
    <property type="entry name" value="BNACNNG10540D PROTEIN"/>
    <property type="match status" value="1"/>
</dbReference>
<proteinExistence type="predicted"/>
<gene>
    <name evidence="2" type="ORF">M0R45_027034</name>
</gene>
<dbReference type="SMART" id="SM00256">
    <property type="entry name" value="FBOX"/>
    <property type="match status" value="1"/>
</dbReference>
<dbReference type="InterPro" id="IPR036047">
    <property type="entry name" value="F-box-like_dom_sf"/>
</dbReference>
<dbReference type="SUPFAM" id="SSF81383">
    <property type="entry name" value="F-box domain"/>
    <property type="match status" value="1"/>
</dbReference>
<comment type="caution">
    <text evidence="2">The sequence shown here is derived from an EMBL/GenBank/DDBJ whole genome shotgun (WGS) entry which is preliminary data.</text>
</comment>
<evidence type="ECO:0000313" key="3">
    <source>
        <dbReference type="Proteomes" id="UP001457282"/>
    </source>
</evidence>
<name>A0AAW1WZD2_RUBAR</name>
<dbReference type="AlphaFoldDB" id="A0AAW1WZD2"/>
<dbReference type="InterPro" id="IPR017451">
    <property type="entry name" value="F-box-assoc_interact_dom"/>
</dbReference>
<dbReference type="NCBIfam" id="TIGR01640">
    <property type="entry name" value="F_box_assoc_1"/>
    <property type="match status" value="1"/>
</dbReference>
<reference evidence="2 3" key="1">
    <citation type="journal article" date="2023" name="G3 (Bethesda)">
        <title>A chromosome-length genome assembly and annotation of blackberry (Rubus argutus, cv. 'Hillquist').</title>
        <authorList>
            <person name="Bruna T."/>
            <person name="Aryal R."/>
            <person name="Dudchenko O."/>
            <person name="Sargent D.J."/>
            <person name="Mead D."/>
            <person name="Buti M."/>
            <person name="Cavallini A."/>
            <person name="Hytonen T."/>
            <person name="Andres J."/>
            <person name="Pham M."/>
            <person name="Weisz D."/>
            <person name="Mascagni F."/>
            <person name="Usai G."/>
            <person name="Natali L."/>
            <person name="Bassil N."/>
            <person name="Fernandez G.E."/>
            <person name="Lomsadze A."/>
            <person name="Armour M."/>
            <person name="Olukolu B."/>
            <person name="Poorten T."/>
            <person name="Britton C."/>
            <person name="Davik J."/>
            <person name="Ashrafi H."/>
            <person name="Aiden E.L."/>
            <person name="Borodovsky M."/>
            <person name="Worthington M."/>
        </authorList>
    </citation>
    <scope>NUCLEOTIDE SEQUENCE [LARGE SCALE GENOMIC DNA]</scope>
    <source>
        <strain evidence="2">PI 553951</strain>
    </source>
</reference>
<organism evidence="2 3">
    <name type="scientific">Rubus argutus</name>
    <name type="common">Southern blackberry</name>
    <dbReference type="NCBI Taxonomy" id="59490"/>
    <lineage>
        <taxon>Eukaryota</taxon>
        <taxon>Viridiplantae</taxon>
        <taxon>Streptophyta</taxon>
        <taxon>Embryophyta</taxon>
        <taxon>Tracheophyta</taxon>
        <taxon>Spermatophyta</taxon>
        <taxon>Magnoliopsida</taxon>
        <taxon>eudicotyledons</taxon>
        <taxon>Gunneridae</taxon>
        <taxon>Pentapetalae</taxon>
        <taxon>rosids</taxon>
        <taxon>fabids</taxon>
        <taxon>Rosales</taxon>
        <taxon>Rosaceae</taxon>
        <taxon>Rosoideae</taxon>
        <taxon>Rosoideae incertae sedis</taxon>
        <taxon>Rubus</taxon>
    </lineage>
</organism>
<evidence type="ECO:0000259" key="1">
    <source>
        <dbReference type="PROSITE" id="PS50181"/>
    </source>
</evidence>
<dbReference type="InterPro" id="IPR006527">
    <property type="entry name" value="F-box-assoc_dom_typ1"/>
</dbReference>
<accession>A0AAW1WZD2</accession>
<protein>
    <recommendedName>
        <fullName evidence="1">F-box domain-containing protein</fullName>
    </recommendedName>
</protein>
<dbReference type="InterPro" id="IPR001810">
    <property type="entry name" value="F-box_dom"/>
</dbReference>
<dbReference type="Proteomes" id="UP001457282">
    <property type="component" value="Unassembled WGS sequence"/>
</dbReference>
<dbReference type="Gene3D" id="1.20.1280.50">
    <property type="match status" value="1"/>
</dbReference>